<evidence type="ECO:0000313" key="8">
    <source>
        <dbReference type="Proteomes" id="UP000565441"/>
    </source>
</evidence>
<feature type="compositionally biased region" description="Low complexity" evidence="5">
    <location>
        <begin position="725"/>
        <end position="739"/>
    </location>
</feature>
<feature type="region of interest" description="Disordered" evidence="5">
    <location>
        <begin position="355"/>
        <end position="449"/>
    </location>
</feature>
<feature type="region of interest" description="Disordered" evidence="5">
    <location>
        <begin position="497"/>
        <end position="530"/>
    </location>
</feature>
<evidence type="ECO:0000256" key="1">
    <source>
        <dbReference type="ARBA" id="ARBA00022723"/>
    </source>
</evidence>
<feature type="compositionally biased region" description="Low complexity" evidence="5">
    <location>
        <begin position="391"/>
        <end position="427"/>
    </location>
</feature>
<feature type="region of interest" description="Disordered" evidence="5">
    <location>
        <begin position="889"/>
        <end position="924"/>
    </location>
</feature>
<dbReference type="GO" id="GO:0005634">
    <property type="term" value="C:nucleus"/>
    <property type="evidence" value="ECO:0007669"/>
    <property type="project" value="TreeGrafter"/>
</dbReference>
<feature type="compositionally biased region" description="Acidic residues" evidence="5">
    <location>
        <begin position="159"/>
        <end position="169"/>
    </location>
</feature>
<keyword evidence="4" id="KW-0862">Zinc</keyword>
<feature type="compositionally biased region" description="Pro residues" evidence="5">
    <location>
        <begin position="428"/>
        <end position="440"/>
    </location>
</feature>
<reference evidence="7 8" key="1">
    <citation type="journal article" date="2020" name="ISME J.">
        <title>Uncovering the hidden diversity of litter-decomposition mechanisms in mushroom-forming fungi.</title>
        <authorList>
            <person name="Floudas D."/>
            <person name="Bentzer J."/>
            <person name="Ahren D."/>
            <person name="Johansson T."/>
            <person name="Persson P."/>
            <person name="Tunlid A."/>
        </authorList>
    </citation>
    <scope>NUCLEOTIDE SEQUENCE [LARGE SCALE GENOMIC DNA]</scope>
    <source>
        <strain evidence="7 8">CBS 661.87</strain>
    </source>
</reference>
<feature type="compositionally biased region" description="Low complexity" evidence="5">
    <location>
        <begin position="182"/>
        <end position="192"/>
    </location>
</feature>
<gene>
    <name evidence="7" type="ORF">D9615_008260</name>
</gene>
<dbReference type="AlphaFoldDB" id="A0A8H5M024"/>
<protein>
    <recommendedName>
        <fullName evidence="6">C2H2-type domain-containing protein</fullName>
    </recommendedName>
</protein>
<feature type="compositionally biased region" description="Polar residues" evidence="5">
    <location>
        <begin position="762"/>
        <end position="774"/>
    </location>
</feature>
<proteinExistence type="predicted"/>
<evidence type="ECO:0000259" key="6">
    <source>
        <dbReference type="SMART" id="SM00355"/>
    </source>
</evidence>
<organism evidence="7 8">
    <name type="scientific">Tricholomella constricta</name>
    <dbReference type="NCBI Taxonomy" id="117010"/>
    <lineage>
        <taxon>Eukaryota</taxon>
        <taxon>Fungi</taxon>
        <taxon>Dikarya</taxon>
        <taxon>Basidiomycota</taxon>
        <taxon>Agaricomycotina</taxon>
        <taxon>Agaricomycetes</taxon>
        <taxon>Agaricomycetidae</taxon>
        <taxon>Agaricales</taxon>
        <taxon>Tricholomatineae</taxon>
        <taxon>Lyophyllaceae</taxon>
        <taxon>Tricholomella</taxon>
    </lineage>
</organism>
<evidence type="ECO:0000256" key="4">
    <source>
        <dbReference type="ARBA" id="ARBA00022833"/>
    </source>
</evidence>
<dbReference type="PANTHER" id="PTHR23057:SF0">
    <property type="entry name" value="JUXTAPOSED WITH ANOTHER ZINC FINGER PROTEIN 1"/>
    <property type="match status" value="1"/>
</dbReference>
<feature type="region of interest" description="Disordered" evidence="5">
    <location>
        <begin position="615"/>
        <end position="690"/>
    </location>
</feature>
<evidence type="ECO:0000256" key="5">
    <source>
        <dbReference type="SAM" id="MobiDB-lite"/>
    </source>
</evidence>
<sequence length="924" mass="97616">MATSQPIALPASNPDNNDYTMGSYSGSAGGPFNPASYTRHFLGSPISWRAGSFGARFPQGSPSAQLFSALDHPKNSSSIDEVSVMNAFNVFDREGELCRNYNCCGIHLPDLHALLEHFEEVHVLVVDPTAPAQITVPFNPQPIDVANHHSHPQSHPTFDTDDMELELDLDNSTHPAPPPHPSSTRSSPSSAGPSPPHTPSTQSLAQFAHQYGQFQHHSPFTSATTSPYTSQPPSPGSSASNPPNPTGPVHSHLQSVGVHFPNAGPGMPAVLAHPEEAFNAYARFAADYSSHMPGTQFNASGGEEIVVNGVGVGEYGAYVGQMPTGVAPVGGQQAQGQQCIPPALLFASTSSSGVNNAREARNASRVASPTAAPPANNKLKLKVRGGLAAHSSSTPNTPLSTTPSTLTPFSANSSLSASTTATSTPASTPGPTPSQTPLPPTTSLLLSKPFRCPKPNCNKSYKQANGLKYHMTHGSCNFAPPKDLEHVKDLLERKRREREANAAGLSRSASLSALSGSRSHPPLTHAHSASGEPFLQNLTHSAYGDLGSITETELREVEREAEKRVRPFACGVGDCQRRYKNMNGLRYHYQHSGDHGAVGLALLAGGLHECLGNNANGEGKGKGKTLGGGVGGEEREGRKRVGAGSGVHRSAASSVRGGSVSVPVSRAGSVSRVATPVPPPPPLGKTQTQGYGSGATTPFTPGYTNPAAAGAMGTVPGGGSGDVQTTATATTTTTPPLTPLTAAVQGLGLGPAVGIMGGVRSQPHSPTHHGQNTFQAQQQHSQSQSPSPHLQQAQAQAQAQQLAYQAQFVELQRRQYMQAQAQAQAQHQAMQAQPHQQQQPQVHPTQQQQQQQHQFEQHFQQQLATQQQQFLGHPRQGLAQAPVELAPADAQAQQEFVEAQRREFELQQQQHQQQHHHRGDVAMT</sequence>
<evidence type="ECO:0000256" key="3">
    <source>
        <dbReference type="ARBA" id="ARBA00022771"/>
    </source>
</evidence>
<feature type="region of interest" description="Disordered" evidence="5">
    <location>
        <begin position="711"/>
        <end position="739"/>
    </location>
</feature>
<dbReference type="GO" id="GO:0008270">
    <property type="term" value="F:zinc ion binding"/>
    <property type="evidence" value="ECO:0007669"/>
    <property type="project" value="UniProtKB-KW"/>
</dbReference>
<dbReference type="OrthoDB" id="3269380at2759"/>
<dbReference type="Proteomes" id="UP000565441">
    <property type="component" value="Unassembled WGS sequence"/>
</dbReference>
<feature type="region of interest" description="Disordered" evidence="5">
    <location>
        <begin position="826"/>
        <end position="869"/>
    </location>
</feature>
<feature type="domain" description="C2H2-type" evidence="6">
    <location>
        <begin position="450"/>
        <end position="473"/>
    </location>
</feature>
<dbReference type="InterPro" id="IPR013087">
    <property type="entry name" value="Znf_C2H2_type"/>
</dbReference>
<dbReference type="EMBL" id="JAACJP010000031">
    <property type="protein sequence ID" value="KAF5375878.1"/>
    <property type="molecule type" value="Genomic_DNA"/>
</dbReference>
<keyword evidence="8" id="KW-1185">Reference proteome</keyword>
<comment type="caution">
    <text evidence="7">The sequence shown here is derived from an EMBL/GenBank/DDBJ whole genome shotgun (WGS) entry which is preliminary data.</text>
</comment>
<feature type="region of interest" description="Disordered" evidence="5">
    <location>
        <begin position="137"/>
        <end position="202"/>
    </location>
</feature>
<keyword evidence="2" id="KW-0677">Repeat</keyword>
<dbReference type="InterPro" id="IPR051580">
    <property type="entry name" value="ZnF-Chromatin_assoc"/>
</dbReference>
<feature type="compositionally biased region" description="Low complexity" evidence="5">
    <location>
        <begin position="649"/>
        <end position="674"/>
    </location>
</feature>
<accession>A0A8H5M024</accession>
<name>A0A8H5M024_9AGAR</name>
<keyword evidence="1" id="KW-0479">Metal-binding</keyword>
<evidence type="ECO:0000313" key="7">
    <source>
        <dbReference type="EMBL" id="KAF5375878.1"/>
    </source>
</evidence>
<feature type="domain" description="C2H2-type" evidence="6">
    <location>
        <begin position="568"/>
        <end position="595"/>
    </location>
</feature>
<feature type="domain" description="C2H2-type" evidence="6">
    <location>
        <begin position="99"/>
        <end position="122"/>
    </location>
</feature>
<keyword evidence="3" id="KW-0863">Zinc-finger</keyword>
<dbReference type="PANTHER" id="PTHR23057">
    <property type="entry name" value="JUXTAPOSED WITH ANOTHER ZINC FINGER PROTEIN 1"/>
    <property type="match status" value="1"/>
</dbReference>
<feature type="compositionally biased region" description="Low complexity" evidence="5">
    <location>
        <begin position="501"/>
        <end position="519"/>
    </location>
</feature>
<feature type="region of interest" description="Disordered" evidence="5">
    <location>
        <begin position="754"/>
        <end position="796"/>
    </location>
</feature>
<feature type="region of interest" description="Disordered" evidence="5">
    <location>
        <begin position="217"/>
        <end position="258"/>
    </location>
</feature>
<feature type="compositionally biased region" description="Low complexity" evidence="5">
    <location>
        <begin position="775"/>
        <end position="796"/>
    </location>
</feature>
<evidence type="ECO:0000256" key="2">
    <source>
        <dbReference type="ARBA" id="ARBA00022737"/>
    </source>
</evidence>
<dbReference type="SMART" id="SM00355">
    <property type="entry name" value="ZnF_C2H2"/>
    <property type="match status" value="3"/>
</dbReference>